<gene>
    <name evidence="1" type="primary">Acey_s0300.g1799</name>
    <name evidence="1" type="ORF">Y032_0300g1799</name>
</gene>
<dbReference type="EMBL" id="JARK01001636">
    <property type="protein sequence ID" value="EYB85321.1"/>
    <property type="molecule type" value="Genomic_DNA"/>
</dbReference>
<name>A0A016S4A1_9BILA</name>
<organism evidence="1 2">
    <name type="scientific">Ancylostoma ceylanicum</name>
    <dbReference type="NCBI Taxonomy" id="53326"/>
    <lineage>
        <taxon>Eukaryota</taxon>
        <taxon>Metazoa</taxon>
        <taxon>Ecdysozoa</taxon>
        <taxon>Nematoda</taxon>
        <taxon>Chromadorea</taxon>
        <taxon>Rhabditida</taxon>
        <taxon>Rhabditina</taxon>
        <taxon>Rhabditomorpha</taxon>
        <taxon>Strongyloidea</taxon>
        <taxon>Ancylostomatidae</taxon>
        <taxon>Ancylostomatinae</taxon>
        <taxon>Ancylostoma</taxon>
    </lineage>
</organism>
<dbReference type="Proteomes" id="UP000024635">
    <property type="component" value="Unassembled WGS sequence"/>
</dbReference>
<accession>A0A016S4A1</accession>
<keyword evidence="2" id="KW-1185">Reference proteome</keyword>
<reference evidence="2" key="1">
    <citation type="journal article" date="2015" name="Nat. Genet.">
        <title>The genome and transcriptome of the zoonotic hookworm Ancylostoma ceylanicum identify infection-specific gene families.</title>
        <authorList>
            <person name="Schwarz E.M."/>
            <person name="Hu Y."/>
            <person name="Antoshechkin I."/>
            <person name="Miller M.M."/>
            <person name="Sternberg P.W."/>
            <person name="Aroian R.V."/>
        </authorList>
    </citation>
    <scope>NUCLEOTIDE SEQUENCE</scope>
    <source>
        <strain evidence="2">HY135</strain>
    </source>
</reference>
<proteinExistence type="predicted"/>
<evidence type="ECO:0000313" key="1">
    <source>
        <dbReference type="EMBL" id="EYB85321.1"/>
    </source>
</evidence>
<dbReference type="OrthoDB" id="5902957at2759"/>
<comment type="caution">
    <text evidence="1">The sequence shown here is derived from an EMBL/GenBank/DDBJ whole genome shotgun (WGS) entry which is preliminary data.</text>
</comment>
<protein>
    <submittedName>
        <fullName evidence="1">Uncharacterized protein</fullName>
    </submittedName>
</protein>
<sequence>MLDVSVGWLTHGHEANHDWPVTVKQDYTWHVSEASPDNHIARFVNLIDRSVPAMPLEHAKAEMVRLDAIASMSVAQVGWTLAATGLAWPSWSALDVRDKKVLRLVQVIKESITDRHKISRG</sequence>
<dbReference type="AlphaFoldDB" id="A0A016S4A1"/>
<evidence type="ECO:0000313" key="2">
    <source>
        <dbReference type="Proteomes" id="UP000024635"/>
    </source>
</evidence>